<organism evidence="2 3">
    <name type="scientific">Lysobacter brunescens</name>
    <dbReference type="NCBI Taxonomy" id="262323"/>
    <lineage>
        <taxon>Bacteria</taxon>
        <taxon>Pseudomonadati</taxon>
        <taxon>Pseudomonadota</taxon>
        <taxon>Gammaproteobacteria</taxon>
        <taxon>Lysobacterales</taxon>
        <taxon>Lysobacteraceae</taxon>
        <taxon>Lysobacter</taxon>
    </lineage>
</organism>
<evidence type="ECO:0000259" key="1">
    <source>
        <dbReference type="Pfam" id="PF00668"/>
    </source>
</evidence>
<dbReference type="InterPro" id="IPR001242">
    <property type="entry name" value="Condensation_dom"/>
</dbReference>
<dbReference type="InterPro" id="IPR023213">
    <property type="entry name" value="CAT-like_dom_sf"/>
</dbReference>
<dbReference type="Proteomes" id="UP001597110">
    <property type="component" value="Unassembled WGS sequence"/>
</dbReference>
<dbReference type="EMBL" id="JBHTIF010000017">
    <property type="protein sequence ID" value="MFD0727711.1"/>
    <property type="molecule type" value="Genomic_DNA"/>
</dbReference>
<feature type="non-terminal residue" evidence="2">
    <location>
        <position position="1"/>
    </location>
</feature>
<evidence type="ECO:0000313" key="3">
    <source>
        <dbReference type="Proteomes" id="UP001597110"/>
    </source>
</evidence>
<reference evidence="3" key="1">
    <citation type="journal article" date="2019" name="Int. J. Syst. Evol. Microbiol.">
        <title>The Global Catalogue of Microorganisms (GCM) 10K type strain sequencing project: providing services to taxonomists for standard genome sequencing and annotation.</title>
        <authorList>
            <consortium name="The Broad Institute Genomics Platform"/>
            <consortium name="The Broad Institute Genome Sequencing Center for Infectious Disease"/>
            <person name="Wu L."/>
            <person name="Ma J."/>
        </authorList>
    </citation>
    <scope>NUCLEOTIDE SEQUENCE [LARGE SCALE GENOMIC DNA]</scope>
    <source>
        <strain evidence="3">CCUG 55585</strain>
    </source>
</reference>
<accession>A0ABW2YI48</accession>
<proteinExistence type="predicted"/>
<dbReference type="CDD" id="cd19531">
    <property type="entry name" value="LCL_NRPS-like"/>
    <property type="match status" value="1"/>
</dbReference>
<dbReference type="PANTHER" id="PTHR45398:SF1">
    <property type="entry name" value="ENZYME, PUTATIVE (JCVI)-RELATED"/>
    <property type="match status" value="1"/>
</dbReference>
<keyword evidence="3" id="KW-1185">Reference proteome</keyword>
<protein>
    <submittedName>
        <fullName evidence="2">Condensation domain-containing protein</fullName>
    </submittedName>
</protein>
<dbReference type="Gene3D" id="3.30.559.10">
    <property type="entry name" value="Chloramphenicol acetyltransferase-like domain"/>
    <property type="match status" value="1"/>
</dbReference>
<dbReference type="RefSeq" id="WP_386826623.1">
    <property type="nucleotide sequence ID" value="NZ_JBHTIF010000017.1"/>
</dbReference>
<dbReference type="Gene3D" id="3.30.559.30">
    <property type="entry name" value="Nonribosomal peptide synthetase, condensation domain"/>
    <property type="match status" value="1"/>
</dbReference>
<dbReference type="PANTHER" id="PTHR45398">
    <property type="match status" value="1"/>
</dbReference>
<dbReference type="Pfam" id="PF00668">
    <property type="entry name" value="Condensation"/>
    <property type="match status" value="1"/>
</dbReference>
<evidence type="ECO:0000313" key="2">
    <source>
        <dbReference type="EMBL" id="MFD0727711.1"/>
    </source>
</evidence>
<feature type="non-terminal residue" evidence="2">
    <location>
        <position position="364"/>
    </location>
</feature>
<gene>
    <name evidence="2" type="ORF">ACFQ0E_19125</name>
</gene>
<comment type="caution">
    <text evidence="2">The sequence shown here is derived from an EMBL/GenBank/DDBJ whole genome shotgun (WGS) entry which is preliminary data.</text>
</comment>
<dbReference type="SUPFAM" id="SSF52777">
    <property type="entry name" value="CoA-dependent acyltransferases"/>
    <property type="match status" value="2"/>
</dbReference>
<feature type="domain" description="Condensation" evidence="1">
    <location>
        <begin position="3"/>
        <end position="357"/>
    </location>
</feature>
<name>A0ABW2YI48_9GAMM</name>
<sequence length="364" mass="40308">PTGTAPASFAQKQLWYIEQVAPTHGSYNIFDARRFDRALDLDAVERAVAAVIERHGALRTMFELKDDELFQTVREDVAFRLGVLDAGALDGDARKAWMDQATRACASHAFDLSSGLLLRMDAVARPQETVLLLCIHHIAADGWSIDVFWRDFESEYAAIVEGASRRSAADPLQYIDYAVWQRRQLDGGAWDASVGYWKTRLQGMPELHGLPTDHPRPELQSFEGETYAWRLPESLRSRIVALGARGNVSMFMLIHAAFSVLLARRAGSEDVVVGTPAANRDRADTSDAIGFLANVVMLRTRVAPGMSFLSLLEAVKTAVMEAQEHQEIPFQYLVEALNPARSTAYNPLVQILLTVQQDAGIPLA</sequence>